<evidence type="ECO:0000256" key="1">
    <source>
        <dbReference type="SAM" id="MobiDB-lite"/>
    </source>
</evidence>
<gene>
    <name evidence="2" type="ORF">EHS24_009546</name>
</gene>
<feature type="region of interest" description="Disordered" evidence="1">
    <location>
        <begin position="227"/>
        <end position="254"/>
    </location>
</feature>
<feature type="compositionally biased region" description="Low complexity" evidence="1">
    <location>
        <begin position="75"/>
        <end position="94"/>
    </location>
</feature>
<dbReference type="PRINTS" id="PR01217">
    <property type="entry name" value="PRICHEXTENSN"/>
</dbReference>
<feature type="compositionally biased region" description="Polar residues" evidence="1">
    <location>
        <begin position="115"/>
        <end position="124"/>
    </location>
</feature>
<evidence type="ECO:0000313" key="2">
    <source>
        <dbReference type="EMBL" id="RSH79883.1"/>
    </source>
</evidence>
<comment type="caution">
    <text evidence="2">The sequence shown here is derived from an EMBL/GenBank/DDBJ whole genome shotgun (WGS) entry which is preliminary data.</text>
</comment>
<evidence type="ECO:0000313" key="3">
    <source>
        <dbReference type="Proteomes" id="UP000279236"/>
    </source>
</evidence>
<dbReference type="EMBL" id="RSCE01000009">
    <property type="protein sequence ID" value="RSH79883.1"/>
    <property type="molecule type" value="Genomic_DNA"/>
</dbReference>
<feature type="region of interest" description="Disordered" evidence="1">
    <location>
        <begin position="1"/>
        <end position="176"/>
    </location>
</feature>
<dbReference type="Proteomes" id="UP000279236">
    <property type="component" value="Unassembled WGS sequence"/>
</dbReference>
<dbReference type="RefSeq" id="XP_028474992.1">
    <property type="nucleotide sequence ID" value="XM_028624824.1"/>
</dbReference>
<protein>
    <submittedName>
        <fullName evidence="2">Uncharacterized protein</fullName>
    </submittedName>
</protein>
<dbReference type="AlphaFoldDB" id="A0A427XM38"/>
<feature type="compositionally biased region" description="Low complexity" evidence="1">
    <location>
        <begin position="50"/>
        <end position="62"/>
    </location>
</feature>
<accession>A0A427XM38</accession>
<feature type="compositionally biased region" description="Pro residues" evidence="1">
    <location>
        <begin position="63"/>
        <end position="74"/>
    </location>
</feature>
<feature type="compositionally biased region" description="Polar residues" evidence="1">
    <location>
        <begin position="97"/>
        <end position="108"/>
    </location>
</feature>
<proteinExistence type="predicted"/>
<dbReference type="GeneID" id="39594089"/>
<keyword evidence="3" id="KW-1185">Reference proteome</keyword>
<name>A0A427XM38_9TREE</name>
<organism evidence="2 3">
    <name type="scientific">Apiotrichum porosum</name>
    <dbReference type="NCBI Taxonomy" id="105984"/>
    <lineage>
        <taxon>Eukaryota</taxon>
        <taxon>Fungi</taxon>
        <taxon>Dikarya</taxon>
        <taxon>Basidiomycota</taxon>
        <taxon>Agaricomycotina</taxon>
        <taxon>Tremellomycetes</taxon>
        <taxon>Trichosporonales</taxon>
        <taxon>Trichosporonaceae</taxon>
        <taxon>Apiotrichum</taxon>
    </lineage>
</organism>
<feature type="compositionally biased region" description="Polar residues" evidence="1">
    <location>
        <begin position="137"/>
        <end position="168"/>
    </location>
</feature>
<sequence>MALQPGAPPTLSRRSSSSSIEVAFATPPTSPVLPPSVTRIPKPVHHTPSSHHLQQPSSSHPTDTPPPPPPPPPQTAAAPPVTTTTTPQAKPPVANGTPRSRSKSTPSASRIPFLSSGTLSTPATRRSVVISLASPESAGSNSSTPAQSRSGQATPRTPNVNLNGSTPPLDTINKVDPSPMVYTPALMTPWSAPVETNMKRNSQYIESGPPSAPPESANSWVVGAIPAESPQDMSPMTPLDGTFQTLKRTTEPEP</sequence>
<reference evidence="2 3" key="1">
    <citation type="submission" date="2018-11" db="EMBL/GenBank/DDBJ databases">
        <title>Genome sequence of Apiotrichum porosum DSM 27194.</title>
        <authorList>
            <person name="Aliyu H."/>
            <person name="Gorte O."/>
            <person name="Ochsenreither K."/>
        </authorList>
    </citation>
    <scope>NUCLEOTIDE SEQUENCE [LARGE SCALE GENOMIC DNA]</scope>
    <source>
        <strain evidence="2 3">DSM 27194</strain>
    </source>
</reference>